<dbReference type="Gene3D" id="1.10.238.10">
    <property type="entry name" value="EF-hand"/>
    <property type="match status" value="1"/>
</dbReference>
<protein>
    <submittedName>
        <fullName evidence="2">EF-hand domain-containing protein</fullName>
    </submittedName>
</protein>
<dbReference type="SUPFAM" id="SSF47473">
    <property type="entry name" value="EF-hand"/>
    <property type="match status" value="1"/>
</dbReference>
<evidence type="ECO:0000313" key="2">
    <source>
        <dbReference type="WBParaSite" id="Hba_06392"/>
    </source>
</evidence>
<accession>A0A1I7WMS6</accession>
<dbReference type="InterPro" id="IPR011992">
    <property type="entry name" value="EF-hand-dom_pair"/>
</dbReference>
<proteinExistence type="predicted"/>
<organism evidence="1 2">
    <name type="scientific">Heterorhabditis bacteriophora</name>
    <name type="common">Entomopathogenic nematode worm</name>
    <dbReference type="NCBI Taxonomy" id="37862"/>
    <lineage>
        <taxon>Eukaryota</taxon>
        <taxon>Metazoa</taxon>
        <taxon>Ecdysozoa</taxon>
        <taxon>Nematoda</taxon>
        <taxon>Chromadorea</taxon>
        <taxon>Rhabditida</taxon>
        <taxon>Rhabditina</taxon>
        <taxon>Rhabditomorpha</taxon>
        <taxon>Strongyloidea</taxon>
        <taxon>Heterorhabditidae</taxon>
        <taxon>Heterorhabditis</taxon>
    </lineage>
</organism>
<dbReference type="Proteomes" id="UP000095283">
    <property type="component" value="Unplaced"/>
</dbReference>
<name>A0A1I7WMS6_HETBA</name>
<dbReference type="AlphaFoldDB" id="A0A1I7WMS6"/>
<dbReference type="WBParaSite" id="Hba_06392">
    <property type="protein sequence ID" value="Hba_06392"/>
    <property type="gene ID" value="Hba_06392"/>
</dbReference>
<sequence>MLSREQLIDLSENFPTVSEDGSGFLPRSDVQAALKVLGIDIPGYKMREFLDRFGNDVQIELSQFASLFTELEQAKHMETNRWKDRIGSVSGAYQVQSDKQENTVHTIRVEV</sequence>
<evidence type="ECO:0000313" key="1">
    <source>
        <dbReference type="Proteomes" id="UP000095283"/>
    </source>
</evidence>
<reference evidence="2" key="1">
    <citation type="submission" date="2016-11" db="UniProtKB">
        <authorList>
            <consortium name="WormBaseParasite"/>
        </authorList>
    </citation>
    <scope>IDENTIFICATION</scope>
</reference>
<keyword evidence="1" id="KW-1185">Reference proteome</keyword>